<accession>R0KBD2</accession>
<evidence type="ECO:0000313" key="3">
    <source>
        <dbReference type="EMBL" id="EOA85542.1"/>
    </source>
</evidence>
<dbReference type="AlphaFoldDB" id="R0KBD2"/>
<evidence type="ECO:0000259" key="2">
    <source>
        <dbReference type="Pfam" id="PF22693"/>
    </source>
</evidence>
<reference evidence="3 4" key="1">
    <citation type="journal article" date="2012" name="PLoS Pathog.">
        <title>Diverse lifestyles and strategies of plant pathogenesis encoded in the genomes of eighteen Dothideomycetes fungi.</title>
        <authorList>
            <person name="Ohm R.A."/>
            <person name="Feau N."/>
            <person name="Henrissat B."/>
            <person name="Schoch C.L."/>
            <person name="Horwitz B.A."/>
            <person name="Barry K.W."/>
            <person name="Condon B.J."/>
            <person name="Copeland A.C."/>
            <person name="Dhillon B."/>
            <person name="Glaser F."/>
            <person name="Hesse C.N."/>
            <person name="Kosti I."/>
            <person name="LaButti K."/>
            <person name="Lindquist E.A."/>
            <person name="Lucas S."/>
            <person name="Salamov A.A."/>
            <person name="Bradshaw R.E."/>
            <person name="Ciuffetti L."/>
            <person name="Hamelin R.C."/>
            <person name="Kema G.H.J."/>
            <person name="Lawrence C."/>
            <person name="Scott J.A."/>
            <person name="Spatafora J.W."/>
            <person name="Turgeon B.G."/>
            <person name="de Wit P.J.G.M."/>
            <person name="Zhong S."/>
            <person name="Goodwin S.B."/>
            <person name="Grigoriev I.V."/>
        </authorList>
    </citation>
    <scope>NUCLEOTIDE SEQUENCE [LARGE SCALE GENOMIC DNA]</scope>
    <source>
        <strain evidence="4">28A</strain>
    </source>
</reference>
<protein>
    <recommendedName>
        <fullName evidence="2">MACPF-like domain-containing protein</fullName>
    </recommendedName>
</protein>
<dbReference type="Proteomes" id="UP000016935">
    <property type="component" value="Unassembled WGS sequence"/>
</dbReference>
<dbReference type="InterPro" id="IPR054586">
    <property type="entry name" value="MACPF_1_fungal"/>
</dbReference>
<sequence>MGEIAEKNIDAAFRLSFTTISIRTEGAAKLFDYSASLSLSKAEVMKLGGADDDTKVGSIKLSCFWKRIGRNQFCLPDGGVINSTSTLLEYFVAAWPHFNKDLTDLAKKHIYTVCFKQSVVVPDSKKAGDVALDLKLHTFENKPTEFGKLPEASAIDPSAIASAGQGTVIRPGQMSVDHWNEVVVVNGLLNGFCIDQTGQKITKARKTAFKLEPNPLHPLMFSPGTLPSAEIKNLKDRAKAAIDISPIAQVELSLKHASTNLGAHDAGDKDDPEPPPSQPLDHLYPLWEVCDDSKMKIENIKSTIQLASAEQGFSSTSVEAAVATSVISISAGGSAGFSTKSKSSTTGEKSEQMHATYEFPRVRLYLDEDSISLSTDCADAIKNVISTKSYQALKDFYRNYGHLFVTKVKLGGRLRATRFLLASEESSKYSAQNAWKASIAASFNSGTTSGSVKASTEAASQNESASASTALHESICWEAHGGNTTLANNPAAWCNTVENFWYWRVVEQEVVLPIENIISKLEGFESTRTIFAGITLDAMTQDNATQIWWNGADGAALGRGISASGKVNKPTDILRESPLKAGTIDPPLPMPVQPDPQWTVINSNNSLYGFLSDLFGKTVNQYVGTKVFPNLVWRLALNDRAFSVVLRLQTGLKKSSTSFTLGDGSQPTDKEEWKKAYGDYFINSMIHGKSITVAWIFTPQSSGPELTQTRSAVADVFTGQSFEMGCAYMAKLAISIPCEVFMYDAYFAETKLSSPSNVLLDIAKRNLGDDQVISVGLKPYKDLDFLQSAAEATTPSSVSDIGLGIVRKDHVEYTYQSIKRRQDTTPMDISVNNVKNWSTDFSQLTYLEATKDPTGTHAAATNLVADYEALYQRQSPPSKPRMDDWGQYGDEVIYDRVLRWLRLSRQAEGNALPSQSKSAASTIFGLKDEPAMTDAEKIPGRPYVEPVVFSLRDQIKKMGLAEIVTVSGSLDSVWSYVLDDTNFEKTTFPKPGRVLAYELKAPNWDGQGKPPAITSDGKLEPKVGMELRDFAKDRTATKTNDWILSDLWIVSAPYKWQAIVS</sequence>
<dbReference type="RefSeq" id="XP_008026842.1">
    <property type="nucleotide sequence ID" value="XM_008028651.1"/>
</dbReference>
<dbReference type="GeneID" id="19402089"/>
<feature type="domain" description="MACPF-like" evidence="2">
    <location>
        <begin position="345"/>
        <end position="515"/>
    </location>
</feature>
<evidence type="ECO:0000313" key="4">
    <source>
        <dbReference type="Proteomes" id="UP000016935"/>
    </source>
</evidence>
<dbReference type="HOGENOM" id="CLU_289206_0_0_1"/>
<dbReference type="EMBL" id="KB908692">
    <property type="protein sequence ID" value="EOA85542.1"/>
    <property type="molecule type" value="Genomic_DNA"/>
</dbReference>
<dbReference type="STRING" id="671987.R0KBD2"/>
<organism evidence="3 4">
    <name type="scientific">Exserohilum turcicum (strain 28A)</name>
    <name type="common">Northern leaf blight fungus</name>
    <name type="synonym">Setosphaeria turcica</name>
    <dbReference type="NCBI Taxonomy" id="671987"/>
    <lineage>
        <taxon>Eukaryota</taxon>
        <taxon>Fungi</taxon>
        <taxon>Dikarya</taxon>
        <taxon>Ascomycota</taxon>
        <taxon>Pezizomycotina</taxon>
        <taxon>Dothideomycetes</taxon>
        <taxon>Pleosporomycetidae</taxon>
        <taxon>Pleosporales</taxon>
        <taxon>Pleosporineae</taxon>
        <taxon>Pleosporaceae</taxon>
        <taxon>Exserohilum</taxon>
    </lineage>
</organism>
<gene>
    <name evidence="3" type="ORF">SETTUDRAFT_185099</name>
</gene>
<dbReference type="OrthoDB" id="3866630at2759"/>
<dbReference type="eggNOG" id="ENOG502SI6W">
    <property type="taxonomic scope" value="Eukaryota"/>
</dbReference>
<dbReference type="Pfam" id="PF22693">
    <property type="entry name" value="MACPF_1"/>
    <property type="match status" value="1"/>
</dbReference>
<reference evidence="3 4" key="2">
    <citation type="journal article" date="2013" name="PLoS Genet.">
        <title>Comparative genome structure, secondary metabolite, and effector coding capacity across Cochliobolus pathogens.</title>
        <authorList>
            <person name="Condon B.J."/>
            <person name="Leng Y."/>
            <person name="Wu D."/>
            <person name="Bushley K.E."/>
            <person name="Ohm R.A."/>
            <person name="Otillar R."/>
            <person name="Martin J."/>
            <person name="Schackwitz W."/>
            <person name="Grimwood J."/>
            <person name="MohdZainudin N."/>
            <person name="Xue C."/>
            <person name="Wang R."/>
            <person name="Manning V.A."/>
            <person name="Dhillon B."/>
            <person name="Tu Z.J."/>
            <person name="Steffenson B.J."/>
            <person name="Salamov A."/>
            <person name="Sun H."/>
            <person name="Lowry S."/>
            <person name="LaButti K."/>
            <person name="Han J."/>
            <person name="Copeland A."/>
            <person name="Lindquist E."/>
            <person name="Barry K."/>
            <person name="Schmutz J."/>
            <person name="Baker S.E."/>
            <person name="Ciuffetti L.M."/>
            <person name="Grigoriev I.V."/>
            <person name="Zhong S."/>
            <person name="Turgeon B.G."/>
        </authorList>
    </citation>
    <scope>NUCLEOTIDE SEQUENCE [LARGE SCALE GENOMIC DNA]</scope>
    <source>
        <strain evidence="4">28A</strain>
    </source>
</reference>
<name>R0KBD2_EXST2</name>
<keyword evidence="4" id="KW-1185">Reference proteome</keyword>
<feature type="region of interest" description="Disordered" evidence="1">
    <location>
        <begin position="261"/>
        <end position="281"/>
    </location>
</feature>
<evidence type="ECO:0000256" key="1">
    <source>
        <dbReference type="SAM" id="MobiDB-lite"/>
    </source>
</evidence>
<proteinExistence type="predicted"/>